<reference evidence="2 3" key="1">
    <citation type="submission" date="2024-03" db="EMBL/GenBank/DDBJ databases">
        <authorList>
            <person name="Gkanogiannis A."/>
            <person name="Becerra Lopez-Lavalle L."/>
        </authorList>
    </citation>
    <scope>NUCLEOTIDE SEQUENCE [LARGE SCALE GENOMIC DNA]</scope>
</reference>
<organism evidence="2 3">
    <name type="scientific">Citrullus colocynthis</name>
    <name type="common">colocynth</name>
    <dbReference type="NCBI Taxonomy" id="252529"/>
    <lineage>
        <taxon>Eukaryota</taxon>
        <taxon>Viridiplantae</taxon>
        <taxon>Streptophyta</taxon>
        <taxon>Embryophyta</taxon>
        <taxon>Tracheophyta</taxon>
        <taxon>Spermatophyta</taxon>
        <taxon>Magnoliopsida</taxon>
        <taxon>eudicotyledons</taxon>
        <taxon>Gunneridae</taxon>
        <taxon>Pentapetalae</taxon>
        <taxon>rosids</taxon>
        <taxon>fabids</taxon>
        <taxon>Cucurbitales</taxon>
        <taxon>Cucurbitaceae</taxon>
        <taxon>Benincaseae</taxon>
        <taxon>Citrullus</taxon>
    </lineage>
</organism>
<gene>
    <name evidence="2" type="ORF">CITCOLO1_LOCUS13945</name>
</gene>
<evidence type="ECO:0000256" key="1">
    <source>
        <dbReference type="SAM" id="MobiDB-lite"/>
    </source>
</evidence>
<sequence>MDELKTSSISYESDRPVVSDPKCEAVIKSDGNRNENKNVNFLRFMEELDAQIARFQHRRLGVAQLPPEIGKLWTETREKRLIWLNKLSENGGNSHSHHPSQISKFDSVSLDSKLGGFPTATKKKNKLHGKTLAPFSRERPEKEKRTSGFFLGK</sequence>
<accession>A0ABP0YPJ7</accession>
<keyword evidence="3" id="KW-1185">Reference proteome</keyword>
<name>A0ABP0YPJ7_9ROSI</name>
<dbReference type="EMBL" id="OZ021739">
    <property type="protein sequence ID" value="CAK9321852.1"/>
    <property type="molecule type" value="Genomic_DNA"/>
</dbReference>
<evidence type="ECO:0000313" key="2">
    <source>
        <dbReference type="EMBL" id="CAK9321852.1"/>
    </source>
</evidence>
<feature type="compositionally biased region" description="Basic and acidic residues" evidence="1">
    <location>
        <begin position="136"/>
        <end position="146"/>
    </location>
</feature>
<dbReference type="Proteomes" id="UP001642487">
    <property type="component" value="Chromosome 5"/>
</dbReference>
<proteinExistence type="predicted"/>
<evidence type="ECO:0000313" key="3">
    <source>
        <dbReference type="Proteomes" id="UP001642487"/>
    </source>
</evidence>
<feature type="region of interest" description="Disordered" evidence="1">
    <location>
        <begin position="116"/>
        <end position="153"/>
    </location>
</feature>
<protein>
    <submittedName>
        <fullName evidence="2">Uncharacterized protein</fullName>
    </submittedName>
</protein>